<dbReference type="Gene3D" id="3.40.50.360">
    <property type="match status" value="1"/>
</dbReference>
<reference evidence="2 3" key="2">
    <citation type="submission" date="2010-03" db="EMBL/GenBank/DDBJ databases">
        <authorList>
            <person name="Pajon A."/>
        </authorList>
    </citation>
    <scope>NUCLEOTIDE SEQUENCE [LARGE SCALE GENOMIC DNA]</scope>
    <source>
        <strain evidence="2 3">L2-14</strain>
    </source>
</reference>
<dbReference type="InterPro" id="IPR029039">
    <property type="entry name" value="Flavoprotein-like_sf"/>
</dbReference>
<evidence type="ECO:0000313" key="3">
    <source>
        <dbReference type="Proteomes" id="UP000008956"/>
    </source>
</evidence>
<accession>D4M4Q3</accession>
<dbReference type="AlphaFoldDB" id="D4M4Q3"/>
<evidence type="ECO:0000259" key="1">
    <source>
        <dbReference type="PROSITE" id="PS50902"/>
    </source>
</evidence>
<dbReference type="GO" id="GO:0016651">
    <property type="term" value="F:oxidoreductase activity, acting on NAD(P)H"/>
    <property type="evidence" value="ECO:0007669"/>
    <property type="project" value="UniProtKB-ARBA"/>
</dbReference>
<dbReference type="HOGENOM" id="CLU_069541_1_0_9"/>
<dbReference type="InterPro" id="IPR008254">
    <property type="entry name" value="Flavodoxin/NO_synth"/>
</dbReference>
<reference evidence="2 3" key="1">
    <citation type="submission" date="2010-03" db="EMBL/GenBank/DDBJ databases">
        <title>The genome sequence of Ruminococcus torques L2-14.</title>
        <authorList>
            <consortium name="metaHIT consortium -- http://www.metahit.eu/"/>
            <person name="Pajon A."/>
            <person name="Turner K."/>
            <person name="Parkhill J."/>
            <person name="Duncan S."/>
            <person name="Flint H."/>
        </authorList>
    </citation>
    <scope>NUCLEOTIDE SEQUENCE [LARGE SCALE GENOMIC DNA]</scope>
    <source>
        <strain evidence="2 3">L2-14</strain>
    </source>
</reference>
<dbReference type="GO" id="GO:0010181">
    <property type="term" value="F:FMN binding"/>
    <property type="evidence" value="ECO:0007669"/>
    <property type="project" value="InterPro"/>
</dbReference>
<protein>
    <submittedName>
        <fullName evidence="2">Flavodoxin</fullName>
    </submittedName>
</protein>
<name>D4M4Q3_9FIRM</name>
<gene>
    <name evidence="2" type="ORF">RTO_16250</name>
</gene>
<dbReference type="EMBL" id="FP929055">
    <property type="protein sequence ID" value="CBL26215.1"/>
    <property type="molecule type" value="Genomic_DNA"/>
</dbReference>
<proteinExistence type="predicted"/>
<dbReference type="PATRIC" id="fig|657313.3.peg.1425"/>
<sequence>MSIYAIYFSPTGRTEKTVKFIAEQFGDYQTINLCERTINLTNDFSKEDLCIIGVPSFGGRVPAIALEKIKEFNGTKTNTILVVVYGNRAYEDTLIELEDTLVKKDFTCLAAIAAVAEHSIMHQFANGRPDQNDLTDLSSFAKK</sequence>
<dbReference type="SUPFAM" id="SSF52218">
    <property type="entry name" value="Flavoproteins"/>
    <property type="match status" value="1"/>
</dbReference>
<dbReference type="PROSITE" id="PS50902">
    <property type="entry name" value="FLAVODOXIN_LIKE"/>
    <property type="match status" value="1"/>
</dbReference>
<evidence type="ECO:0000313" key="2">
    <source>
        <dbReference type="EMBL" id="CBL26215.1"/>
    </source>
</evidence>
<feature type="domain" description="Flavodoxin-like" evidence="1">
    <location>
        <begin position="3"/>
        <end position="143"/>
    </location>
</feature>
<dbReference type="Proteomes" id="UP000008956">
    <property type="component" value="Chromosome"/>
</dbReference>
<organism evidence="2 3">
    <name type="scientific">[Ruminococcus] torques L2-14</name>
    <dbReference type="NCBI Taxonomy" id="657313"/>
    <lineage>
        <taxon>Bacteria</taxon>
        <taxon>Bacillati</taxon>
        <taxon>Bacillota</taxon>
        <taxon>Clostridia</taxon>
        <taxon>Lachnospirales</taxon>
        <taxon>Lachnospiraceae</taxon>
        <taxon>Mediterraneibacter</taxon>
    </lineage>
</organism>
<dbReference type="KEGG" id="rto:RTO_16250"/>